<keyword evidence="5" id="KW-0812">Transmembrane</keyword>
<dbReference type="PROSITE" id="PS50109">
    <property type="entry name" value="HIS_KIN"/>
    <property type="match status" value="1"/>
</dbReference>
<dbReference type="RefSeq" id="WP_157690736.1">
    <property type="nucleotide sequence ID" value="NZ_CP034345.1"/>
</dbReference>
<dbReference type="PANTHER" id="PTHR42878">
    <property type="entry name" value="TWO-COMPONENT HISTIDINE KINASE"/>
    <property type="match status" value="1"/>
</dbReference>
<dbReference type="Pfam" id="PF02518">
    <property type="entry name" value="HATPase_c"/>
    <property type="match status" value="1"/>
</dbReference>
<dbReference type="Proteomes" id="UP000428325">
    <property type="component" value="Chromosome"/>
</dbReference>
<organism evidence="13 14">
    <name type="scientific">Haloplanus rallus</name>
    <dbReference type="NCBI Taxonomy" id="1816183"/>
    <lineage>
        <taxon>Archaea</taxon>
        <taxon>Methanobacteriati</taxon>
        <taxon>Methanobacteriota</taxon>
        <taxon>Stenosarchaea group</taxon>
        <taxon>Halobacteria</taxon>
        <taxon>Halobacteriales</taxon>
        <taxon>Haloferacaceae</taxon>
        <taxon>Haloplanus</taxon>
    </lineage>
</organism>
<dbReference type="GO" id="GO:0016020">
    <property type="term" value="C:membrane"/>
    <property type="evidence" value="ECO:0007669"/>
    <property type="project" value="UniProtKB-SubCell"/>
</dbReference>
<dbReference type="Gene3D" id="3.30.565.10">
    <property type="entry name" value="Histidine kinase-like ATPase, C-terminal domain"/>
    <property type="match status" value="1"/>
</dbReference>
<dbReference type="NCBIfam" id="TIGR00229">
    <property type="entry name" value="sensory_box"/>
    <property type="match status" value="1"/>
</dbReference>
<dbReference type="Pfam" id="PF00989">
    <property type="entry name" value="PAS"/>
    <property type="match status" value="1"/>
</dbReference>
<dbReference type="GO" id="GO:0007234">
    <property type="term" value="P:osmosensory signaling via phosphorelay pathway"/>
    <property type="evidence" value="ECO:0007669"/>
    <property type="project" value="TreeGrafter"/>
</dbReference>
<dbReference type="InterPro" id="IPR003594">
    <property type="entry name" value="HATPase_dom"/>
</dbReference>
<evidence type="ECO:0000256" key="6">
    <source>
        <dbReference type="ARBA" id="ARBA00022741"/>
    </source>
</evidence>
<dbReference type="EC" id="2.7.13.3" evidence="3"/>
<proteinExistence type="predicted"/>
<keyword evidence="14" id="KW-1185">Reference proteome</keyword>
<evidence type="ECO:0000256" key="10">
    <source>
        <dbReference type="ARBA" id="ARBA00023012"/>
    </source>
</evidence>
<dbReference type="GO" id="GO:0004673">
    <property type="term" value="F:protein histidine kinase activity"/>
    <property type="evidence" value="ECO:0007669"/>
    <property type="project" value="UniProtKB-EC"/>
</dbReference>
<comment type="catalytic activity">
    <reaction evidence="1">
        <text>ATP + protein L-histidine = ADP + protein N-phospho-L-histidine.</text>
        <dbReference type="EC" id="2.7.13.3"/>
    </reaction>
</comment>
<evidence type="ECO:0000259" key="12">
    <source>
        <dbReference type="PROSITE" id="PS50109"/>
    </source>
</evidence>
<dbReference type="AlphaFoldDB" id="A0A6B9F9B1"/>
<dbReference type="SMART" id="SM00091">
    <property type="entry name" value="PAS"/>
    <property type="match status" value="1"/>
</dbReference>
<dbReference type="Gene3D" id="3.30.450.20">
    <property type="entry name" value="PAS domain"/>
    <property type="match status" value="1"/>
</dbReference>
<evidence type="ECO:0000313" key="14">
    <source>
        <dbReference type="Proteomes" id="UP000428325"/>
    </source>
</evidence>
<evidence type="ECO:0000256" key="5">
    <source>
        <dbReference type="ARBA" id="ARBA00022692"/>
    </source>
</evidence>
<dbReference type="KEGG" id="hra:EI982_16545"/>
<name>A0A6B9F9B1_9EURY</name>
<evidence type="ECO:0000256" key="7">
    <source>
        <dbReference type="ARBA" id="ARBA00022777"/>
    </source>
</evidence>
<evidence type="ECO:0000256" key="3">
    <source>
        <dbReference type="ARBA" id="ARBA00012438"/>
    </source>
</evidence>
<keyword evidence="11" id="KW-0472">Membrane</keyword>
<keyword evidence="9" id="KW-1133">Transmembrane helix</keyword>
<evidence type="ECO:0000256" key="2">
    <source>
        <dbReference type="ARBA" id="ARBA00004141"/>
    </source>
</evidence>
<gene>
    <name evidence="13" type="ORF">EI982_16545</name>
</gene>
<protein>
    <recommendedName>
        <fullName evidence="3">histidine kinase</fullName>
        <ecNumber evidence="3">2.7.13.3</ecNumber>
    </recommendedName>
</protein>
<dbReference type="SUPFAM" id="SSF55874">
    <property type="entry name" value="ATPase domain of HSP90 chaperone/DNA topoisomerase II/histidine kinase"/>
    <property type="match status" value="1"/>
</dbReference>
<keyword evidence="4" id="KW-0808">Transferase</keyword>
<dbReference type="CDD" id="cd00130">
    <property type="entry name" value="PAS"/>
    <property type="match status" value="1"/>
</dbReference>
<keyword evidence="10" id="KW-0902">Two-component regulatory system</keyword>
<keyword evidence="8" id="KW-0067">ATP-binding</keyword>
<dbReference type="InterPro" id="IPR035965">
    <property type="entry name" value="PAS-like_dom_sf"/>
</dbReference>
<evidence type="ECO:0000256" key="9">
    <source>
        <dbReference type="ARBA" id="ARBA00022989"/>
    </source>
</evidence>
<accession>A0A6B9F9B1</accession>
<keyword evidence="7 13" id="KW-0418">Kinase</keyword>
<evidence type="ECO:0000256" key="1">
    <source>
        <dbReference type="ARBA" id="ARBA00000085"/>
    </source>
</evidence>
<dbReference type="SMART" id="SM00387">
    <property type="entry name" value="HATPase_c"/>
    <property type="match status" value="1"/>
</dbReference>
<dbReference type="GO" id="GO:0005524">
    <property type="term" value="F:ATP binding"/>
    <property type="evidence" value="ECO:0007669"/>
    <property type="project" value="UniProtKB-KW"/>
</dbReference>
<dbReference type="GO" id="GO:0006355">
    <property type="term" value="P:regulation of DNA-templated transcription"/>
    <property type="evidence" value="ECO:0007669"/>
    <property type="project" value="InterPro"/>
</dbReference>
<evidence type="ECO:0000256" key="8">
    <source>
        <dbReference type="ARBA" id="ARBA00022840"/>
    </source>
</evidence>
<dbReference type="InterPro" id="IPR036890">
    <property type="entry name" value="HATPase_C_sf"/>
</dbReference>
<evidence type="ECO:0000256" key="4">
    <source>
        <dbReference type="ARBA" id="ARBA00022679"/>
    </source>
</evidence>
<dbReference type="InterPro" id="IPR013767">
    <property type="entry name" value="PAS_fold"/>
</dbReference>
<reference evidence="13 14" key="1">
    <citation type="submission" date="2018-12" db="EMBL/GenBank/DDBJ databases">
        <title>Complete genome sequence of Haloplanus rallus MBLA0036.</title>
        <authorList>
            <person name="Nam Y.-d."/>
            <person name="Kang J."/>
            <person name="Chung W.-H."/>
            <person name="Park Y.S."/>
        </authorList>
    </citation>
    <scope>NUCLEOTIDE SEQUENCE [LARGE SCALE GENOMIC DNA]</scope>
    <source>
        <strain evidence="13 14">MBLA0036</strain>
    </source>
</reference>
<feature type="domain" description="Histidine kinase" evidence="12">
    <location>
        <begin position="132"/>
        <end position="340"/>
    </location>
</feature>
<dbReference type="InterPro" id="IPR005467">
    <property type="entry name" value="His_kinase_dom"/>
</dbReference>
<dbReference type="PANTHER" id="PTHR42878:SF7">
    <property type="entry name" value="SENSOR HISTIDINE KINASE GLRK"/>
    <property type="match status" value="1"/>
</dbReference>
<dbReference type="GO" id="GO:0030295">
    <property type="term" value="F:protein kinase activator activity"/>
    <property type="evidence" value="ECO:0007669"/>
    <property type="project" value="TreeGrafter"/>
</dbReference>
<keyword evidence="6" id="KW-0547">Nucleotide-binding</keyword>
<dbReference type="SUPFAM" id="SSF55785">
    <property type="entry name" value="PYP-like sensor domain (PAS domain)"/>
    <property type="match status" value="1"/>
</dbReference>
<dbReference type="InterPro" id="IPR050351">
    <property type="entry name" value="BphY/WalK/GraS-like"/>
</dbReference>
<sequence length="343" mass="37722">MTCRTGAILRAAYDDLHVGIVLYDPDTGAVLDANDRLESIFGFTTGELRDLSVGTYTANTHSFSASEFHERLRASADGEPQSFVWRVKRGDGELVWVRLHLSRRADGLVRAEVRDVTDSYHTQRREELFWRLLRHNLRNGANVLTGHGERIATEAETEGVRRSAAVVRDTAGDLGRMAESVTEIERAMRGEDGGRRRPVADAIREVADDLAVDRPAATVEIAERERMWTVVDDAFTHAVAHALENAVVHADRSGPVVDVAVGPSPNTGRVEIRIEDDNPPIPNAELRALDDRAETTTTSHGSGVGLFVMKWCIESLGGELAIGSDDHRGNTIRFYLPPKAPST</sequence>
<evidence type="ECO:0000256" key="11">
    <source>
        <dbReference type="ARBA" id="ARBA00023136"/>
    </source>
</evidence>
<dbReference type="GO" id="GO:0000156">
    <property type="term" value="F:phosphorelay response regulator activity"/>
    <property type="evidence" value="ECO:0007669"/>
    <property type="project" value="TreeGrafter"/>
</dbReference>
<dbReference type="GeneID" id="43371191"/>
<dbReference type="OrthoDB" id="327291at2157"/>
<comment type="subcellular location">
    <subcellularLocation>
        <location evidence="2">Membrane</location>
        <topology evidence="2">Multi-pass membrane protein</topology>
    </subcellularLocation>
</comment>
<dbReference type="EMBL" id="CP034345">
    <property type="protein sequence ID" value="QGX96272.1"/>
    <property type="molecule type" value="Genomic_DNA"/>
</dbReference>
<dbReference type="InterPro" id="IPR000014">
    <property type="entry name" value="PAS"/>
</dbReference>
<evidence type="ECO:0000313" key="13">
    <source>
        <dbReference type="EMBL" id="QGX96272.1"/>
    </source>
</evidence>